<evidence type="ECO:0000256" key="1">
    <source>
        <dbReference type="SAM" id="MobiDB-lite"/>
    </source>
</evidence>
<comment type="caution">
    <text evidence="2">The sequence shown here is derived from an EMBL/GenBank/DDBJ whole genome shotgun (WGS) entry which is preliminary data.</text>
</comment>
<proteinExistence type="predicted"/>
<reference evidence="2 3" key="1">
    <citation type="journal article" date="2018" name="New Phytol.">
        <title>Phylogenomics of Endogonaceae and evolution of mycorrhizas within Mucoromycota.</title>
        <authorList>
            <person name="Chang Y."/>
            <person name="Desiro A."/>
            <person name="Na H."/>
            <person name="Sandor L."/>
            <person name="Lipzen A."/>
            <person name="Clum A."/>
            <person name="Barry K."/>
            <person name="Grigoriev I.V."/>
            <person name="Martin F.M."/>
            <person name="Stajich J.E."/>
            <person name="Smith M.E."/>
            <person name="Bonito G."/>
            <person name="Spatafora J.W."/>
        </authorList>
    </citation>
    <scope>NUCLEOTIDE SEQUENCE [LARGE SCALE GENOMIC DNA]</scope>
    <source>
        <strain evidence="2 3">GMNB39</strain>
    </source>
</reference>
<dbReference type="EMBL" id="RBNI01017540">
    <property type="protein sequence ID" value="RUP01809.1"/>
    <property type="molecule type" value="Genomic_DNA"/>
</dbReference>
<accession>A0A433AGG2</accession>
<feature type="region of interest" description="Disordered" evidence="1">
    <location>
        <begin position="166"/>
        <end position="188"/>
    </location>
</feature>
<name>A0A433AGG2_9FUNG</name>
<dbReference type="AlphaFoldDB" id="A0A433AGG2"/>
<sequence length="188" mass="19852">MDPSYSTNRRRTTLGLIDPSNNQTYIPTAIPALASAIKKPTQYSMQPPSTVQRMSMGGPRMSLGPSRSVRPNNNGGDVVMGGMGNSLPSQLQQASYPPPGTVQAQRMGDRLSQGNGGRQNGYGVTPARQMGYGMTPGQSFPGSLQVPLQQAGPRLRLAEEEVRGGGALLDEGNEVGNAASCSEDDFKL</sequence>
<gene>
    <name evidence="2" type="ORF">BC936DRAFT_140662</name>
</gene>
<dbReference type="Proteomes" id="UP000268093">
    <property type="component" value="Unassembled WGS sequence"/>
</dbReference>
<keyword evidence="3" id="KW-1185">Reference proteome</keyword>
<evidence type="ECO:0000313" key="3">
    <source>
        <dbReference type="Proteomes" id="UP000268093"/>
    </source>
</evidence>
<organism evidence="2 3">
    <name type="scientific">Jimgerdemannia flammicorona</name>
    <dbReference type="NCBI Taxonomy" id="994334"/>
    <lineage>
        <taxon>Eukaryota</taxon>
        <taxon>Fungi</taxon>
        <taxon>Fungi incertae sedis</taxon>
        <taxon>Mucoromycota</taxon>
        <taxon>Mucoromycotina</taxon>
        <taxon>Endogonomycetes</taxon>
        <taxon>Endogonales</taxon>
        <taxon>Endogonaceae</taxon>
        <taxon>Jimgerdemannia</taxon>
    </lineage>
</organism>
<evidence type="ECO:0000313" key="2">
    <source>
        <dbReference type="EMBL" id="RUP01809.1"/>
    </source>
</evidence>
<protein>
    <submittedName>
        <fullName evidence="2">Uncharacterized protein</fullName>
    </submittedName>
</protein>